<feature type="compositionally biased region" description="Low complexity" evidence="3">
    <location>
        <begin position="711"/>
        <end position="725"/>
    </location>
</feature>
<feature type="domain" description="Bromo" evidence="4">
    <location>
        <begin position="234"/>
        <end position="339"/>
    </location>
</feature>
<dbReference type="EMBL" id="PNBA02000014">
    <property type="protein sequence ID" value="KAG6400193.1"/>
    <property type="molecule type" value="Genomic_DNA"/>
</dbReference>
<dbReference type="PANTHER" id="PTHR22881:SF11">
    <property type="entry name" value="BROMODOMAIN-CONTAINING PROTEIN DDB_G0270170-LIKE ISOFORM X1"/>
    <property type="match status" value="1"/>
</dbReference>
<dbReference type="PANTHER" id="PTHR22881">
    <property type="entry name" value="BROMODOMAIN CONTAINING PROTEIN"/>
    <property type="match status" value="1"/>
</dbReference>
<proteinExistence type="predicted"/>
<dbReference type="InterPro" id="IPR036427">
    <property type="entry name" value="Bromodomain-like_sf"/>
</dbReference>
<feature type="region of interest" description="Disordered" evidence="3">
    <location>
        <begin position="710"/>
        <end position="731"/>
    </location>
</feature>
<evidence type="ECO:0000313" key="5">
    <source>
        <dbReference type="EMBL" id="KAG6400193.1"/>
    </source>
</evidence>
<gene>
    <name evidence="5" type="ORF">SASPL_137018</name>
</gene>
<protein>
    <recommendedName>
        <fullName evidence="4">Bromo domain-containing protein</fullName>
    </recommendedName>
</protein>
<dbReference type="SUPFAM" id="SSF47370">
    <property type="entry name" value="Bromodomain"/>
    <property type="match status" value="2"/>
</dbReference>
<dbReference type="Gene3D" id="1.20.920.10">
    <property type="entry name" value="Bromodomain-like"/>
    <property type="match status" value="1"/>
</dbReference>
<feature type="compositionally biased region" description="Basic and acidic residues" evidence="3">
    <location>
        <begin position="80"/>
        <end position="96"/>
    </location>
</feature>
<accession>A0A8X8WS45</accession>
<keyword evidence="1 2" id="KW-0103">Bromodomain</keyword>
<keyword evidence="6" id="KW-1185">Reference proteome</keyword>
<evidence type="ECO:0000256" key="1">
    <source>
        <dbReference type="ARBA" id="ARBA00023117"/>
    </source>
</evidence>
<organism evidence="5">
    <name type="scientific">Salvia splendens</name>
    <name type="common">Scarlet sage</name>
    <dbReference type="NCBI Taxonomy" id="180675"/>
    <lineage>
        <taxon>Eukaryota</taxon>
        <taxon>Viridiplantae</taxon>
        <taxon>Streptophyta</taxon>
        <taxon>Embryophyta</taxon>
        <taxon>Tracheophyta</taxon>
        <taxon>Spermatophyta</taxon>
        <taxon>Magnoliopsida</taxon>
        <taxon>eudicotyledons</taxon>
        <taxon>Gunneridae</taxon>
        <taxon>Pentapetalae</taxon>
        <taxon>asterids</taxon>
        <taxon>lamiids</taxon>
        <taxon>Lamiales</taxon>
        <taxon>Lamiaceae</taxon>
        <taxon>Nepetoideae</taxon>
        <taxon>Mentheae</taxon>
        <taxon>Salviinae</taxon>
        <taxon>Salvia</taxon>
        <taxon>Salvia subgen. Calosphace</taxon>
        <taxon>core Calosphace</taxon>
    </lineage>
</organism>
<evidence type="ECO:0000313" key="6">
    <source>
        <dbReference type="Proteomes" id="UP000298416"/>
    </source>
</evidence>
<feature type="compositionally biased region" description="Basic and acidic residues" evidence="3">
    <location>
        <begin position="119"/>
        <end position="136"/>
    </location>
</feature>
<reference evidence="5" key="2">
    <citation type="submission" date="2020-08" db="EMBL/GenBank/DDBJ databases">
        <title>Plant Genome Project.</title>
        <authorList>
            <person name="Zhang R.-G."/>
        </authorList>
    </citation>
    <scope>NUCLEOTIDE SEQUENCE</scope>
    <source>
        <strain evidence="5">Huo1</strain>
        <tissue evidence="5">Leaf</tissue>
    </source>
</reference>
<dbReference type="PRINTS" id="PR00503">
    <property type="entry name" value="BROMODOMAIN"/>
</dbReference>
<reference evidence="5" key="1">
    <citation type="submission" date="2018-01" db="EMBL/GenBank/DDBJ databases">
        <authorList>
            <person name="Mao J.F."/>
        </authorList>
    </citation>
    <scope>NUCLEOTIDE SEQUENCE</scope>
    <source>
        <strain evidence="5">Huo1</strain>
        <tissue evidence="5">Leaf</tissue>
    </source>
</reference>
<feature type="region of interest" description="Disordered" evidence="3">
    <location>
        <begin position="1"/>
        <end position="165"/>
    </location>
</feature>
<dbReference type="Proteomes" id="UP000298416">
    <property type="component" value="Unassembled WGS sequence"/>
</dbReference>
<dbReference type="SMART" id="SM00297">
    <property type="entry name" value="BROMO"/>
    <property type="match status" value="1"/>
</dbReference>
<dbReference type="Pfam" id="PF00439">
    <property type="entry name" value="Bromodomain"/>
    <property type="match status" value="1"/>
</dbReference>
<name>A0A8X8WS45_SALSN</name>
<evidence type="ECO:0000256" key="3">
    <source>
        <dbReference type="SAM" id="MobiDB-lite"/>
    </source>
</evidence>
<evidence type="ECO:0000259" key="4">
    <source>
        <dbReference type="PROSITE" id="PS50014"/>
    </source>
</evidence>
<sequence length="731" mass="81808">MGKVAIAEMKRKKKKGRPPKAQIPLIAPRNPIILDSPPITYSRSHRRNPKFYNISLRDRDADDDDDERKEKKVKLVVRLPKSDDKETPKINQKDSAHSASEPEPDPASESEPDSGSPAFEDRDAKKRKVNDVDHGSEGAVSAQEKKDVKATDTQQHGSPLESGPTQPLPDKKLLVFILDRLQKYCFFFFSVPSFVFLGFFQKNLFVDCLKCFGFLQFTCAAFLNLCRKDTYGVFSEPVDVNELPDYFEYIDQPMDFGTVRKKLNRGAYKKLEELEVDSEFEVAYEFIGVDGTGLAATATLLMHSSSSIRTWLKFEHATADVFLICSNAMLYNAPDTVYYRQARSIQEIAKRDFENLRHEGDNGQPQPKVVRRGRPPGNKNQKKSLETSPLDRVGADPPSGAALTNVEDKATGSNSYNLRKGPALYRYRPNDPYVSSYRPRNGEHYPEFSGDWNNEFPASILRADMKYGKKQFTIDENRRDTYREFHPLSPTNNPSAFSNSGGDMKQLMMVGPQESFAYARSLARFAANLGPVAWKVASKKIEYVLPPGTEYGPGWVAENGATASQPPPFPNTPDFRAPDLSPSVPHGLSEEMVEAVRRLNSQNERGLQSNTSPWKTPFPPVQQNHMYHQPQIQRNGFGGMPGYDAQTSRLSVPAMEGFQFPSQAINPMLQEMPAEGEMWTFGRSSWPAVPAQHGRSLAAPPDLNMRVLAGSPSSSLPIGSPQQQPDLALQL</sequence>
<dbReference type="CDD" id="cd04369">
    <property type="entry name" value="Bromodomain"/>
    <property type="match status" value="1"/>
</dbReference>
<comment type="caution">
    <text evidence="5">The sequence shown here is derived from an EMBL/GenBank/DDBJ whole genome shotgun (WGS) entry which is preliminary data.</text>
</comment>
<dbReference type="PROSITE" id="PS50014">
    <property type="entry name" value="BROMODOMAIN_2"/>
    <property type="match status" value="1"/>
</dbReference>
<dbReference type="InterPro" id="IPR051831">
    <property type="entry name" value="Bromodomain_contain_prot"/>
</dbReference>
<dbReference type="AlphaFoldDB" id="A0A8X8WS45"/>
<feature type="compositionally biased region" description="Acidic residues" evidence="3">
    <location>
        <begin position="102"/>
        <end position="112"/>
    </location>
</feature>
<evidence type="ECO:0000256" key="2">
    <source>
        <dbReference type="PROSITE-ProRule" id="PRU00035"/>
    </source>
</evidence>
<feature type="region of interest" description="Disordered" evidence="3">
    <location>
        <begin position="355"/>
        <end position="417"/>
    </location>
</feature>
<dbReference type="InterPro" id="IPR001487">
    <property type="entry name" value="Bromodomain"/>
</dbReference>